<dbReference type="Proteomes" id="UP000706039">
    <property type="component" value="Unassembled WGS sequence"/>
</dbReference>
<name>A0ABS7PLB0_9SPHN</name>
<proteinExistence type="predicted"/>
<organism evidence="1 2">
    <name type="scientific">Sphingomonas colocasiae</name>
    <dbReference type="NCBI Taxonomy" id="1848973"/>
    <lineage>
        <taxon>Bacteria</taxon>
        <taxon>Pseudomonadati</taxon>
        <taxon>Pseudomonadota</taxon>
        <taxon>Alphaproteobacteria</taxon>
        <taxon>Sphingomonadales</taxon>
        <taxon>Sphingomonadaceae</taxon>
        <taxon>Sphingomonas</taxon>
    </lineage>
</organism>
<dbReference type="RefSeq" id="WP_222989205.1">
    <property type="nucleotide sequence ID" value="NZ_JAINVV010000004.1"/>
</dbReference>
<dbReference type="EMBL" id="JAINVV010000004">
    <property type="protein sequence ID" value="MBY8822097.1"/>
    <property type="molecule type" value="Genomic_DNA"/>
</dbReference>
<evidence type="ECO:0000313" key="1">
    <source>
        <dbReference type="EMBL" id="MBY8822097.1"/>
    </source>
</evidence>
<reference evidence="1 2" key="1">
    <citation type="submission" date="2021-08" db="EMBL/GenBank/DDBJ databases">
        <authorList>
            <person name="Tuo L."/>
        </authorList>
    </citation>
    <scope>NUCLEOTIDE SEQUENCE [LARGE SCALE GENOMIC DNA]</scope>
    <source>
        <strain evidence="1 2">JCM 31229</strain>
    </source>
</reference>
<sequence length="119" mass="13191">MSWKTVRLELAKTPGYPNGSAVRAYLLRLPLDDAGRIDLGEFRSNPKHATVRRYWPNEPDRLGHLRRTQTGWILSYGRDGTGGEAVLDTGSQPIVPEAILGITEAGSDALSFRVARCER</sequence>
<keyword evidence="2" id="KW-1185">Reference proteome</keyword>
<comment type="caution">
    <text evidence="1">The sequence shown here is derived from an EMBL/GenBank/DDBJ whole genome shotgun (WGS) entry which is preliminary data.</text>
</comment>
<gene>
    <name evidence="1" type="ORF">K7G82_07325</name>
</gene>
<evidence type="ECO:0000313" key="2">
    <source>
        <dbReference type="Proteomes" id="UP000706039"/>
    </source>
</evidence>
<accession>A0ABS7PLB0</accession>
<evidence type="ECO:0008006" key="3">
    <source>
        <dbReference type="Google" id="ProtNLM"/>
    </source>
</evidence>
<protein>
    <recommendedName>
        <fullName evidence="3">RES domain-containing protein</fullName>
    </recommendedName>
</protein>